<sequence length="515" mass="61360">MSNLRPYIKCTSPVAIHRGSSVFFYPCRHCECCQVSRQKSLSTMLALEESNAKYCYFVNPTYDDANVPAVRVPMDADFGSFAEFEILTPRLKADKYFEPYCLDYDADIEKSIGQLCLQRDEYSRLYSRSHKFVPHDVIYLLHYPDIQRFIKRFRQYAKRNYDATLRYYIIGEYGTNSLRPHWHLLLFFNSDELARDLERCYYPSVDELRENPDLKFYIENDCAESIHSLWQFGFATSCRTDKSAYYYVSGYVTSSSRFPLVLSVLSRPHSLHSRFFGQVLDKREIKSAILTENFEFFRLHYRFSSKGSQIPYTLWRSYYTRFFPVFTGLVNMSREKVFYLFGLWQEVGRLSGYYRVSNQAQWLKNWFYYYFSRPLDEIPSDIADVLVNLESTFDLCKHSKTPADVLPIKNVLYASKNFCNLADWLGISLVDYYRIWCNFYKFLNLSLYREHYTSLESDKKYFDGWFNRRFITPTAVIEYFNPDSDFINFVSQSVSSHEHLIKHRSIGDRYKHLYQ</sequence>
<dbReference type="Pfam" id="PF23343">
    <property type="entry name" value="REP_ORF2-G2P"/>
    <property type="match status" value="1"/>
</dbReference>
<evidence type="ECO:0000313" key="2">
    <source>
        <dbReference type="EMBL" id="DAE25597.1"/>
    </source>
</evidence>
<protein>
    <submittedName>
        <fullName evidence="2">Replication associated protein</fullName>
    </submittedName>
</protein>
<evidence type="ECO:0000259" key="1">
    <source>
        <dbReference type="Pfam" id="PF23343"/>
    </source>
</evidence>
<accession>A0A8S5R3P1</accession>
<organism evidence="2">
    <name type="scientific">Microviridae sp. ct3hs7</name>
    <dbReference type="NCBI Taxonomy" id="2824985"/>
    <lineage>
        <taxon>Viruses</taxon>
        <taxon>Monodnaviria</taxon>
        <taxon>Sangervirae</taxon>
        <taxon>Phixviricota</taxon>
        <taxon>Malgrandaviricetes</taxon>
        <taxon>Petitvirales</taxon>
        <taxon>Microviridae</taxon>
    </lineage>
</organism>
<name>A0A8S5R3P1_9VIRU</name>
<proteinExistence type="predicted"/>
<dbReference type="InterPro" id="IPR056906">
    <property type="entry name" value="ORF2/G2P_dom"/>
</dbReference>
<dbReference type="EMBL" id="BK057816">
    <property type="protein sequence ID" value="DAE25597.1"/>
    <property type="molecule type" value="Genomic_DNA"/>
</dbReference>
<reference evidence="2" key="1">
    <citation type="journal article" date="2021" name="Proc. Natl. Acad. Sci. U.S.A.">
        <title>A Catalog of Tens of Thousands of Viruses from Human Metagenomes Reveals Hidden Associations with Chronic Diseases.</title>
        <authorList>
            <person name="Tisza M.J."/>
            <person name="Buck C.B."/>
        </authorList>
    </citation>
    <scope>NUCLEOTIDE SEQUENCE</scope>
    <source>
        <strain evidence="2">Ct3hs7</strain>
    </source>
</reference>
<feature type="domain" description="Replication-associated protein ORF2/G2P" evidence="1">
    <location>
        <begin position="143"/>
        <end position="254"/>
    </location>
</feature>